<name>A0A0D7B0G0_9AGAR</name>
<dbReference type="PROSITE" id="PS50865">
    <property type="entry name" value="ZF_MYND_2"/>
    <property type="match status" value="1"/>
</dbReference>
<dbReference type="Proteomes" id="UP000054007">
    <property type="component" value="Unassembled WGS sequence"/>
</dbReference>
<dbReference type="InterPro" id="IPR002893">
    <property type="entry name" value="Znf_MYND"/>
</dbReference>
<keyword evidence="1" id="KW-0479">Metal-binding</keyword>
<evidence type="ECO:0000259" key="6">
    <source>
        <dbReference type="PROSITE" id="PS50865"/>
    </source>
</evidence>
<keyword evidence="5" id="KW-0472">Membrane</keyword>
<dbReference type="Pfam" id="PF01753">
    <property type="entry name" value="zf-MYND"/>
    <property type="match status" value="1"/>
</dbReference>
<evidence type="ECO:0000313" key="8">
    <source>
        <dbReference type="Proteomes" id="UP000054007"/>
    </source>
</evidence>
<keyword evidence="2 4" id="KW-0863">Zinc-finger</keyword>
<dbReference type="SUPFAM" id="SSF144232">
    <property type="entry name" value="HIT/MYND zinc finger-like"/>
    <property type="match status" value="1"/>
</dbReference>
<keyword evidence="3" id="KW-0862">Zinc</keyword>
<keyword evidence="8" id="KW-1185">Reference proteome</keyword>
<organism evidence="7 8">
    <name type="scientific">Cylindrobasidium torrendii FP15055 ss-10</name>
    <dbReference type="NCBI Taxonomy" id="1314674"/>
    <lineage>
        <taxon>Eukaryota</taxon>
        <taxon>Fungi</taxon>
        <taxon>Dikarya</taxon>
        <taxon>Basidiomycota</taxon>
        <taxon>Agaricomycotina</taxon>
        <taxon>Agaricomycetes</taxon>
        <taxon>Agaricomycetidae</taxon>
        <taxon>Agaricales</taxon>
        <taxon>Marasmiineae</taxon>
        <taxon>Physalacriaceae</taxon>
        <taxon>Cylindrobasidium</taxon>
    </lineage>
</organism>
<feature type="transmembrane region" description="Helical" evidence="5">
    <location>
        <begin position="488"/>
        <end position="508"/>
    </location>
</feature>
<evidence type="ECO:0000256" key="1">
    <source>
        <dbReference type="ARBA" id="ARBA00022723"/>
    </source>
</evidence>
<proteinExistence type="predicted"/>
<evidence type="ECO:0000256" key="3">
    <source>
        <dbReference type="ARBA" id="ARBA00022833"/>
    </source>
</evidence>
<keyword evidence="5" id="KW-0812">Transmembrane</keyword>
<evidence type="ECO:0000256" key="2">
    <source>
        <dbReference type="ARBA" id="ARBA00022771"/>
    </source>
</evidence>
<protein>
    <recommendedName>
        <fullName evidence="6">MYND-type domain-containing protein</fullName>
    </recommendedName>
</protein>
<evidence type="ECO:0000256" key="4">
    <source>
        <dbReference type="PROSITE-ProRule" id="PRU00134"/>
    </source>
</evidence>
<dbReference type="Gene3D" id="6.10.140.2220">
    <property type="match status" value="1"/>
</dbReference>
<feature type="domain" description="MYND-type" evidence="6">
    <location>
        <begin position="364"/>
        <end position="411"/>
    </location>
</feature>
<keyword evidence="5" id="KW-1133">Transmembrane helix</keyword>
<dbReference type="STRING" id="1314674.A0A0D7B0G0"/>
<dbReference type="GO" id="GO:0008270">
    <property type="term" value="F:zinc ion binding"/>
    <property type="evidence" value="ECO:0007669"/>
    <property type="project" value="UniProtKB-KW"/>
</dbReference>
<dbReference type="AlphaFoldDB" id="A0A0D7B0G0"/>
<evidence type="ECO:0000256" key="5">
    <source>
        <dbReference type="SAM" id="Phobius"/>
    </source>
</evidence>
<reference evidence="7 8" key="1">
    <citation type="journal article" date="2015" name="Fungal Genet. Biol.">
        <title>Evolution of novel wood decay mechanisms in Agaricales revealed by the genome sequences of Fistulina hepatica and Cylindrobasidium torrendii.</title>
        <authorList>
            <person name="Floudas D."/>
            <person name="Held B.W."/>
            <person name="Riley R."/>
            <person name="Nagy L.G."/>
            <person name="Koehler G."/>
            <person name="Ransdell A.S."/>
            <person name="Younus H."/>
            <person name="Chow J."/>
            <person name="Chiniquy J."/>
            <person name="Lipzen A."/>
            <person name="Tritt A."/>
            <person name="Sun H."/>
            <person name="Haridas S."/>
            <person name="LaButti K."/>
            <person name="Ohm R.A."/>
            <person name="Kues U."/>
            <person name="Blanchette R.A."/>
            <person name="Grigoriev I.V."/>
            <person name="Minto R.E."/>
            <person name="Hibbett D.S."/>
        </authorList>
    </citation>
    <scope>NUCLEOTIDE SEQUENCE [LARGE SCALE GENOMIC DNA]</scope>
    <source>
        <strain evidence="7 8">FP15055 ss-10</strain>
    </source>
</reference>
<dbReference type="OrthoDB" id="341421at2759"/>
<evidence type="ECO:0000313" key="7">
    <source>
        <dbReference type="EMBL" id="KIY64128.1"/>
    </source>
</evidence>
<gene>
    <name evidence="7" type="ORF">CYLTODRAFT_425488</name>
</gene>
<accession>A0A0D7B0G0</accession>
<sequence>MSATTQASRRSAGCKHEKLSPLLATSLSDAFVRSLGADEPEHCFHFYLGFLHIVGHEEGQELHFLRYRRPDILKTIYLFLTKERTTEDLVRTQMRLQRCNCSRTDEVAQGIHASVQIDADKYQMDFLIRYLCSFLGRGLHWQDGDEDGDEPVKEKAHIEDEFQAPWPAEDGSDVWLREPATTLAMLWQLYNLYHVPTIFYVMEGLNRASTSPDAKRPPLPLHLVPQLPSQVIAHLQKLNTTVKDQVSQQSIQNITAILSLALQGRIGSDEQRETFWKTHAHNFLVAFSQTIKKLKTVGSEEADTLAAQLSETGGVLILHFRDDLDLSMYTPSIIAGAAQLSGVTADPFVGAHWSVGTLVRQSCCFRAGCRNAVVLGEGGGICQRCRGARYCSADCQNKAWKDKKAPHKLVCDAMAVYNQKMKAINVDWEKYEDDPVEMKADSERAGITKEEATLVYLLITFFSAGMKWESELKMGSYARAINYAVNKYPWIPTLFFMGILAWMIKRFIYYL</sequence>
<dbReference type="EMBL" id="KN880652">
    <property type="protein sequence ID" value="KIY64128.1"/>
    <property type="molecule type" value="Genomic_DNA"/>
</dbReference>